<comment type="caution">
    <text evidence="2">The sequence shown here is derived from an EMBL/GenBank/DDBJ whole genome shotgun (WGS) entry which is preliminary data.</text>
</comment>
<feature type="region of interest" description="Disordered" evidence="1">
    <location>
        <begin position="1"/>
        <end position="85"/>
    </location>
</feature>
<feature type="compositionally biased region" description="Polar residues" evidence="1">
    <location>
        <begin position="67"/>
        <end position="85"/>
    </location>
</feature>
<protein>
    <submittedName>
        <fullName evidence="2">Uncharacterized protein</fullName>
    </submittedName>
</protein>
<feature type="compositionally biased region" description="Low complexity" evidence="1">
    <location>
        <begin position="54"/>
        <end position="66"/>
    </location>
</feature>
<sequence length="85" mass="8851">SLDTDSEDDGKDEEMDTDSEMDRTPLKLTKSSASLLDSSHGTSPAPLNLQVHKTPSTATPTTVTSSGNSANHSPAFSSYSVATPP</sequence>
<evidence type="ECO:0000256" key="1">
    <source>
        <dbReference type="SAM" id="MobiDB-lite"/>
    </source>
</evidence>
<feature type="non-terminal residue" evidence="2">
    <location>
        <position position="1"/>
    </location>
</feature>
<gene>
    <name evidence="2" type="ORF">M9458_020686</name>
</gene>
<evidence type="ECO:0000313" key="2">
    <source>
        <dbReference type="EMBL" id="KAL0184990.1"/>
    </source>
</evidence>
<dbReference type="AlphaFoldDB" id="A0ABD0QGL3"/>
<organism evidence="2 3">
    <name type="scientific">Cirrhinus mrigala</name>
    <name type="common">Mrigala</name>
    <dbReference type="NCBI Taxonomy" id="683832"/>
    <lineage>
        <taxon>Eukaryota</taxon>
        <taxon>Metazoa</taxon>
        <taxon>Chordata</taxon>
        <taxon>Craniata</taxon>
        <taxon>Vertebrata</taxon>
        <taxon>Euteleostomi</taxon>
        <taxon>Actinopterygii</taxon>
        <taxon>Neopterygii</taxon>
        <taxon>Teleostei</taxon>
        <taxon>Ostariophysi</taxon>
        <taxon>Cypriniformes</taxon>
        <taxon>Cyprinidae</taxon>
        <taxon>Labeoninae</taxon>
        <taxon>Labeonini</taxon>
        <taxon>Cirrhinus</taxon>
    </lineage>
</organism>
<dbReference type="EMBL" id="JAMKFB020000009">
    <property type="protein sequence ID" value="KAL0184990.1"/>
    <property type="molecule type" value="Genomic_DNA"/>
</dbReference>
<feature type="non-terminal residue" evidence="2">
    <location>
        <position position="85"/>
    </location>
</feature>
<reference evidence="2 3" key="1">
    <citation type="submission" date="2024-05" db="EMBL/GenBank/DDBJ databases">
        <title>Genome sequencing and assembly of Indian major carp, Cirrhinus mrigala (Hamilton, 1822).</title>
        <authorList>
            <person name="Mohindra V."/>
            <person name="Chowdhury L.M."/>
            <person name="Lal K."/>
            <person name="Jena J.K."/>
        </authorList>
    </citation>
    <scope>NUCLEOTIDE SEQUENCE [LARGE SCALE GENOMIC DNA]</scope>
    <source>
        <strain evidence="2">CM1030</strain>
        <tissue evidence="2">Blood</tissue>
    </source>
</reference>
<feature type="compositionally biased region" description="Polar residues" evidence="1">
    <location>
        <begin position="29"/>
        <end position="42"/>
    </location>
</feature>
<dbReference type="Proteomes" id="UP001529510">
    <property type="component" value="Unassembled WGS sequence"/>
</dbReference>
<proteinExistence type="predicted"/>
<evidence type="ECO:0000313" key="3">
    <source>
        <dbReference type="Proteomes" id="UP001529510"/>
    </source>
</evidence>
<feature type="compositionally biased region" description="Acidic residues" evidence="1">
    <location>
        <begin position="1"/>
        <end position="19"/>
    </location>
</feature>
<keyword evidence="3" id="KW-1185">Reference proteome</keyword>
<name>A0ABD0QGL3_CIRMR</name>
<accession>A0ABD0QGL3</accession>